<accession>W6U6E7</accession>
<dbReference type="EMBL" id="APAU02000105">
    <property type="protein sequence ID" value="EUB56755.1"/>
    <property type="molecule type" value="Genomic_DNA"/>
</dbReference>
<evidence type="ECO:0000313" key="2">
    <source>
        <dbReference type="Proteomes" id="UP000019149"/>
    </source>
</evidence>
<dbReference type="Proteomes" id="UP000019149">
    <property type="component" value="Unassembled WGS sequence"/>
</dbReference>
<dbReference type="AlphaFoldDB" id="W6U6E7"/>
<keyword evidence="2" id="KW-1185">Reference proteome</keyword>
<dbReference type="CTD" id="36344113"/>
<dbReference type="GeneID" id="36344113"/>
<dbReference type="RefSeq" id="XP_024347951.1">
    <property type="nucleotide sequence ID" value="XM_024497647.1"/>
</dbReference>
<dbReference type="KEGG" id="egl:EGR_08398"/>
<comment type="caution">
    <text evidence="1">The sequence shown here is derived from an EMBL/GenBank/DDBJ whole genome shotgun (WGS) entry which is preliminary data.</text>
</comment>
<gene>
    <name evidence="1" type="ORF">EGR_08398</name>
</gene>
<organism evidence="1 2">
    <name type="scientific">Echinococcus granulosus</name>
    <name type="common">Hydatid tapeworm</name>
    <dbReference type="NCBI Taxonomy" id="6210"/>
    <lineage>
        <taxon>Eukaryota</taxon>
        <taxon>Metazoa</taxon>
        <taxon>Spiralia</taxon>
        <taxon>Lophotrochozoa</taxon>
        <taxon>Platyhelminthes</taxon>
        <taxon>Cestoda</taxon>
        <taxon>Eucestoda</taxon>
        <taxon>Cyclophyllidea</taxon>
        <taxon>Taeniidae</taxon>
        <taxon>Echinococcus</taxon>
        <taxon>Echinococcus granulosus group</taxon>
    </lineage>
</organism>
<evidence type="ECO:0000313" key="1">
    <source>
        <dbReference type="EMBL" id="EUB56755.1"/>
    </source>
</evidence>
<name>W6U6E7_ECHGR</name>
<sequence>MHNILKPKLIAAPDAHSLLPFLSQDNSCSEKYQCWGKHAPCYFVELDCLELCQGCAFSRSLHTLLCAKKHQALFFIVSVKMQPKRTLTREYGLRNQKRHFHTFLHLILRNLQNTGVYWAIDERSQKVLDFDLLCQIMIGWSMKLSFVFDNLL</sequence>
<protein>
    <submittedName>
        <fullName evidence="1">Uncharacterized protein</fullName>
    </submittedName>
</protein>
<proteinExistence type="predicted"/>
<reference evidence="1 2" key="1">
    <citation type="journal article" date="2013" name="Nat. Genet.">
        <title>The genome of the hydatid tapeworm Echinococcus granulosus.</title>
        <authorList>
            <person name="Zheng H."/>
            <person name="Zhang W."/>
            <person name="Zhang L."/>
            <person name="Zhang Z."/>
            <person name="Li J."/>
            <person name="Lu G."/>
            <person name="Zhu Y."/>
            <person name="Wang Y."/>
            <person name="Huang Y."/>
            <person name="Liu J."/>
            <person name="Kang H."/>
            <person name="Chen J."/>
            <person name="Wang L."/>
            <person name="Chen A."/>
            <person name="Yu S."/>
            <person name="Gao Z."/>
            <person name="Jin L."/>
            <person name="Gu W."/>
            <person name="Wang Z."/>
            <person name="Zhao L."/>
            <person name="Shi B."/>
            <person name="Wen H."/>
            <person name="Lin R."/>
            <person name="Jones M.K."/>
            <person name="Brejova B."/>
            <person name="Vinar T."/>
            <person name="Zhao G."/>
            <person name="McManus D.P."/>
            <person name="Chen Z."/>
            <person name="Zhou Y."/>
            <person name="Wang S."/>
        </authorList>
    </citation>
    <scope>NUCLEOTIDE SEQUENCE [LARGE SCALE GENOMIC DNA]</scope>
</reference>